<proteinExistence type="predicted"/>
<dbReference type="RefSeq" id="WP_388113479.1">
    <property type="nucleotide sequence ID" value="NZ_JBIAHM010000016.1"/>
</dbReference>
<dbReference type="EMBL" id="JBIAHM010000016">
    <property type="protein sequence ID" value="MFE9604547.1"/>
    <property type="molecule type" value="Genomic_DNA"/>
</dbReference>
<keyword evidence="2" id="KW-1185">Reference proteome</keyword>
<comment type="caution">
    <text evidence="1">The sequence shown here is derived from an EMBL/GenBank/DDBJ whole genome shotgun (WGS) entry which is preliminary data.</text>
</comment>
<protein>
    <submittedName>
        <fullName evidence="1">Uncharacterized protein</fullName>
    </submittedName>
</protein>
<dbReference type="Proteomes" id="UP001601303">
    <property type="component" value="Unassembled WGS sequence"/>
</dbReference>
<sequence length="302" mass="32462">MDLHDAAALLTSHAQHAFTRQQQAGAALTQGIQRDPVRLARLAHQAERAVELAVLWDGVLWEAHGTSERDLFPLADPARLVAAARTLRTLTHDGITRAYDLTGYDLTRPEFRAFAAESPARHWAARLFLLHTNIADHLPGAPTAAAVLAELHTRLTGEAAATALDMVTALRERLDAPPVAARDIPCRAGDVLIRALEQATFHGGTLTAIGGARTTVTVPLVDGWTIYIDDQGSADHPEEDHGTGRGTPGWTAHLHDPQGDTIDVIRHPSPGTARECLADSAACVNQLAQWRAENQAKGPVQN</sequence>
<organism evidence="1 2">
    <name type="scientific">Streptomyces hokutonensis</name>
    <dbReference type="NCBI Taxonomy" id="1306990"/>
    <lineage>
        <taxon>Bacteria</taxon>
        <taxon>Bacillati</taxon>
        <taxon>Actinomycetota</taxon>
        <taxon>Actinomycetes</taxon>
        <taxon>Kitasatosporales</taxon>
        <taxon>Streptomycetaceae</taxon>
        <taxon>Streptomyces</taxon>
    </lineage>
</organism>
<accession>A0ABW6MEH7</accession>
<evidence type="ECO:0000313" key="1">
    <source>
        <dbReference type="EMBL" id="MFE9604547.1"/>
    </source>
</evidence>
<gene>
    <name evidence="1" type="ORF">ACFYNQ_39145</name>
</gene>
<evidence type="ECO:0000313" key="2">
    <source>
        <dbReference type="Proteomes" id="UP001601303"/>
    </source>
</evidence>
<reference evidence="1 2" key="1">
    <citation type="submission" date="2024-10" db="EMBL/GenBank/DDBJ databases">
        <title>The Natural Products Discovery Center: Release of the First 8490 Sequenced Strains for Exploring Actinobacteria Biosynthetic Diversity.</title>
        <authorList>
            <person name="Kalkreuter E."/>
            <person name="Kautsar S.A."/>
            <person name="Yang D."/>
            <person name="Bader C.D."/>
            <person name="Teijaro C.N."/>
            <person name="Fluegel L."/>
            <person name="Davis C.M."/>
            <person name="Simpson J.R."/>
            <person name="Lauterbach L."/>
            <person name="Steele A.D."/>
            <person name="Gui C."/>
            <person name="Meng S."/>
            <person name="Li G."/>
            <person name="Viehrig K."/>
            <person name="Ye F."/>
            <person name="Su P."/>
            <person name="Kiefer A.F."/>
            <person name="Nichols A."/>
            <person name="Cepeda A.J."/>
            <person name="Yan W."/>
            <person name="Fan B."/>
            <person name="Jiang Y."/>
            <person name="Adhikari A."/>
            <person name="Zheng C.-J."/>
            <person name="Schuster L."/>
            <person name="Cowan T.M."/>
            <person name="Smanski M.J."/>
            <person name="Chevrette M.G."/>
            <person name="De Carvalho L.P.S."/>
            <person name="Shen B."/>
        </authorList>
    </citation>
    <scope>NUCLEOTIDE SEQUENCE [LARGE SCALE GENOMIC DNA]</scope>
    <source>
        <strain evidence="1 2">NPDC006488</strain>
    </source>
</reference>
<name>A0ABW6MEH7_9ACTN</name>